<evidence type="ECO:0008006" key="4">
    <source>
        <dbReference type="Google" id="ProtNLM"/>
    </source>
</evidence>
<evidence type="ECO:0000313" key="3">
    <source>
        <dbReference type="Proteomes" id="UP000466966"/>
    </source>
</evidence>
<organism evidence="2 3">
    <name type="scientific">Alteraurantiacibacter buctensis</name>
    <dbReference type="NCBI Taxonomy" id="1503981"/>
    <lineage>
        <taxon>Bacteria</taxon>
        <taxon>Pseudomonadati</taxon>
        <taxon>Pseudomonadota</taxon>
        <taxon>Alphaproteobacteria</taxon>
        <taxon>Sphingomonadales</taxon>
        <taxon>Erythrobacteraceae</taxon>
        <taxon>Alteraurantiacibacter</taxon>
    </lineage>
</organism>
<sequence length="160" mass="16633">MRPFALLAAPALLAGCATTPAQSEAPAWTSVSFTMNSWGQPLTSWTVQADGSGTWSVSEPKDGDYFNRQTITVSLPADAAAATALAERIAALPATPPTGDGCRERITDQVYGALFIAGSGGTTKDYAYNAGCLDAPYAQFIATIRDVNGLVLARGEAARD</sequence>
<dbReference type="OrthoDB" id="7409072at2"/>
<proteinExistence type="predicted"/>
<reference evidence="2 3" key="1">
    <citation type="submission" date="2019-12" db="EMBL/GenBank/DDBJ databases">
        <title>Genomic-based taxomic classification of the family Erythrobacteraceae.</title>
        <authorList>
            <person name="Xu L."/>
        </authorList>
    </citation>
    <scope>NUCLEOTIDE SEQUENCE [LARGE SCALE GENOMIC DNA]</scope>
    <source>
        <strain evidence="2 3">M0322</strain>
    </source>
</reference>
<evidence type="ECO:0000256" key="1">
    <source>
        <dbReference type="SAM" id="SignalP"/>
    </source>
</evidence>
<keyword evidence="1" id="KW-0732">Signal</keyword>
<gene>
    <name evidence="2" type="ORF">GRI99_17620</name>
</gene>
<protein>
    <recommendedName>
        <fullName evidence="4">Lipoprotein</fullName>
    </recommendedName>
</protein>
<dbReference type="EMBL" id="WTYV01000009">
    <property type="protein sequence ID" value="MXO73446.1"/>
    <property type="molecule type" value="Genomic_DNA"/>
</dbReference>
<dbReference type="Proteomes" id="UP000466966">
    <property type="component" value="Unassembled WGS sequence"/>
</dbReference>
<keyword evidence="3" id="KW-1185">Reference proteome</keyword>
<dbReference type="AlphaFoldDB" id="A0A844Z2J9"/>
<comment type="caution">
    <text evidence="2">The sequence shown here is derived from an EMBL/GenBank/DDBJ whole genome shotgun (WGS) entry which is preliminary data.</text>
</comment>
<dbReference type="RefSeq" id="WP_160773366.1">
    <property type="nucleotide sequence ID" value="NZ_WTYV01000009.1"/>
</dbReference>
<name>A0A844Z2J9_9SPHN</name>
<feature type="signal peptide" evidence="1">
    <location>
        <begin position="1"/>
        <end position="23"/>
    </location>
</feature>
<accession>A0A844Z2J9</accession>
<dbReference type="PROSITE" id="PS51257">
    <property type="entry name" value="PROKAR_LIPOPROTEIN"/>
    <property type="match status" value="1"/>
</dbReference>
<evidence type="ECO:0000313" key="2">
    <source>
        <dbReference type="EMBL" id="MXO73446.1"/>
    </source>
</evidence>
<feature type="chain" id="PRO_5032558404" description="Lipoprotein" evidence="1">
    <location>
        <begin position="24"/>
        <end position="160"/>
    </location>
</feature>